<proteinExistence type="predicted"/>
<dbReference type="EMBL" id="BPLR01007402">
    <property type="protein sequence ID" value="GIY16701.1"/>
    <property type="molecule type" value="Genomic_DNA"/>
</dbReference>
<keyword evidence="3" id="KW-1185">Reference proteome</keyword>
<protein>
    <submittedName>
        <fullName evidence="2">Uncharacterized protein</fullName>
    </submittedName>
</protein>
<name>A0AAV4R7T1_CAEEX</name>
<dbReference type="InterPro" id="IPR006652">
    <property type="entry name" value="Kelch_1"/>
</dbReference>
<evidence type="ECO:0000313" key="3">
    <source>
        <dbReference type="Proteomes" id="UP001054945"/>
    </source>
</evidence>
<dbReference type="AlphaFoldDB" id="A0AAV4R7T1"/>
<gene>
    <name evidence="2" type="ORF">CEXT_393491</name>
</gene>
<comment type="caution">
    <text evidence="2">The sequence shown here is derived from an EMBL/GenBank/DDBJ whole genome shotgun (WGS) entry which is preliminary data.</text>
</comment>
<keyword evidence="1" id="KW-0880">Kelch repeat</keyword>
<sequence length="150" mass="17061">ECFSSCTVSNSILIFSRGKNSRGPLNSVEKYDFETLEWSIVAMMRYCMGEVAIAKMRSWGHSILCYSIWEMISSIDSMFDERGGFLPWLEAFLIFFEQGIEFCPERWVSSFFGTEMGITRKDLMSGGVATKSSCWCGVLRNTNVLSEDSE</sequence>
<evidence type="ECO:0000313" key="2">
    <source>
        <dbReference type="EMBL" id="GIY16701.1"/>
    </source>
</evidence>
<feature type="non-terminal residue" evidence="2">
    <location>
        <position position="1"/>
    </location>
</feature>
<organism evidence="2 3">
    <name type="scientific">Caerostris extrusa</name>
    <name type="common">Bark spider</name>
    <name type="synonym">Caerostris bankana</name>
    <dbReference type="NCBI Taxonomy" id="172846"/>
    <lineage>
        <taxon>Eukaryota</taxon>
        <taxon>Metazoa</taxon>
        <taxon>Ecdysozoa</taxon>
        <taxon>Arthropoda</taxon>
        <taxon>Chelicerata</taxon>
        <taxon>Arachnida</taxon>
        <taxon>Araneae</taxon>
        <taxon>Araneomorphae</taxon>
        <taxon>Entelegynae</taxon>
        <taxon>Araneoidea</taxon>
        <taxon>Araneidae</taxon>
        <taxon>Caerostris</taxon>
    </lineage>
</organism>
<dbReference type="Proteomes" id="UP001054945">
    <property type="component" value="Unassembled WGS sequence"/>
</dbReference>
<dbReference type="Gene3D" id="2.120.10.80">
    <property type="entry name" value="Kelch-type beta propeller"/>
    <property type="match status" value="1"/>
</dbReference>
<dbReference type="InterPro" id="IPR015915">
    <property type="entry name" value="Kelch-typ_b-propeller"/>
</dbReference>
<dbReference type="Pfam" id="PF01344">
    <property type="entry name" value="Kelch_1"/>
    <property type="match status" value="1"/>
</dbReference>
<evidence type="ECO:0000256" key="1">
    <source>
        <dbReference type="ARBA" id="ARBA00022441"/>
    </source>
</evidence>
<reference evidence="2 3" key="1">
    <citation type="submission" date="2021-06" db="EMBL/GenBank/DDBJ databases">
        <title>Caerostris extrusa draft genome.</title>
        <authorList>
            <person name="Kono N."/>
            <person name="Arakawa K."/>
        </authorList>
    </citation>
    <scope>NUCLEOTIDE SEQUENCE [LARGE SCALE GENOMIC DNA]</scope>
</reference>
<accession>A0AAV4R7T1</accession>
<dbReference type="SUPFAM" id="SSF117281">
    <property type="entry name" value="Kelch motif"/>
    <property type="match status" value="1"/>
</dbReference>